<dbReference type="InterPro" id="IPR021109">
    <property type="entry name" value="Peptidase_aspartic_dom_sf"/>
</dbReference>
<gene>
    <name evidence="2" type="ORF">OCK74_16220</name>
</gene>
<dbReference type="Gene3D" id="2.40.70.10">
    <property type="entry name" value="Acid Proteases"/>
    <property type="match status" value="2"/>
</dbReference>
<dbReference type="EMBL" id="JAOTIF010000014">
    <property type="protein sequence ID" value="MCU7550666.1"/>
    <property type="molecule type" value="Genomic_DNA"/>
</dbReference>
<dbReference type="InterPro" id="IPR041489">
    <property type="entry name" value="PDZ_6"/>
</dbReference>
<keyword evidence="3" id="KW-1185">Reference proteome</keyword>
<evidence type="ECO:0000313" key="2">
    <source>
        <dbReference type="EMBL" id="MCU7550666.1"/>
    </source>
</evidence>
<protein>
    <submittedName>
        <fullName evidence="2">Aspartyl protease family protein</fullName>
    </submittedName>
</protein>
<dbReference type="RefSeq" id="WP_279298105.1">
    <property type="nucleotide sequence ID" value="NZ_JAOTIF010000014.1"/>
</dbReference>
<comment type="caution">
    <text evidence="2">The sequence shown here is derived from an EMBL/GenBank/DDBJ whole genome shotgun (WGS) entry which is preliminary data.</text>
</comment>
<name>A0A9X2XXN9_9BACT</name>
<dbReference type="Proteomes" id="UP001155483">
    <property type="component" value="Unassembled WGS sequence"/>
</dbReference>
<evidence type="ECO:0000313" key="3">
    <source>
        <dbReference type="Proteomes" id="UP001155483"/>
    </source>
</evidence>
<dbReference type="InterPro" id="IPR036034">
    <property type="entry name" value="PDZ_sf"/>
</dbReference>
<dbReference type="Pfam" id="PF17820">
    <property type="entry name" value="PDZ_6"/>
    <property type="match status" value="1"/>
</dbReference>
<proteinExistence type="predicted"/>
<dbReference type="GO" id="GO:0006508">
    <property type="term" value="P:proteolysis"/>
    <property type="evidence" value="ECO:0007669"/>
    <property type="project" value="UniProtKB-KW"/>
</dbReference>
<feature type="domain" description="PDZ" evidence="1">
    <location>
        <begin position="338"/>
        <end position="403"/>
    </location>
</feature>
<dbReference type="InterPro" id="IPR001478">
    <property type="entry name" value="PDZ"/>
</dbReference>
<dbReference type="SMART" id="SM00228">
    <property type="entry name" value="PDZ"/>
    <property type="match status" value="1"/>
</dbReference>
<accession>A0A9X2XXN9</accession>
<dbReference type="Gene3D" id="2.30.42.10">
    <property type="match status" value="1"/>
</dbReference>
<reference evidence="2" key="2">
    <citation type="submission" date="2023-04" db="EMBL/GenBank/DDBJ databases">
        <title>Paracnuella aquatica gen. nov., sp. nov., a member of the family Chitinophagaceae isolated from a hot spring.</title>
        <authorList>
            <person name="Wang C."/>
        </authorList>
    </citation>
    <scope>NUCLEOTIDE SEQUENCE</scope>
    <source>
        <strain evidence="2">LB-8</strain>
    </source>
</reference>
<sequence length="419" mass="47186">MVYSLSGMLYEPQKTMNDPSSPMKKLVIYIICLAACLQSFSQEEFIEPSKRLARIPFRQLTGGVILLNARFAAFPDSLNFILDTGSGGISLDSTTVEYFGLKPEASTRTIRGIAGIRQVSFLNNQKLHFPSLTIDSLNFHVNNYEILTAVYGERIDGIIGYSVFSRYIVKVNYDSSFVEFWTKGLLKYPRGGYLMRPFISTLPVNFVRVKDEGESNTRFLFDLGAGLNLMLTTDFIKDSAILNKKRKLYTKEAEGLGGKIDMHMTVIKEARLGPYKFKNVPVYIFDDDFNITSYPYLGGILGSDIIRRFNLILNYDKRDFYLIPNSHFNDAFDYIYSGIELYFQDGKIIVGDVAKGSPAEAAGLLEGDIVVAVNKDFSQNLQHYKASLQASVGKAKLIVMRGEVLKEIEFKVKSILSNK</sequence>
<keyword evidence="2" id="KW-0645">Protease</keyword>
<dbReference type="SUPFAM" id="SSF50156">
    <property type="entry name" value="PDZ domain-like"/>
    <property type="match status" value="1"/>
</dbReference>
<dbReference type="GO" id="GO:0008233">
    <property type="term" value="F:peptidase activity"/>
    <property type="evidence" value="ECO:0007669"/>
    <property type="project" value="UniProtKB-KW"/>
</dbReference>
<reference evidence="2" key="1">
    <citation type="submission" date="2022-09" db="EMBL/GenBank/DDBJ databases">
        <authorList>
            <person name="Yuan C."/>
            <person name="Ke Z."/>
        </authorList>
    </citation>
    <scope>NUCLEOTIDE SEQUENCE</scope>
    <source>
        <strain evidence="2">LB-8</strain>
    </source>
</reference>
<dbReference type="AlphaFoldDB" id="A0A9X2XXN9"/>
<dbReference type="PROSITE" id="PS50106">
    <property type="entry name" value="PDZ"/>
    <property type="match status" value="1"/>
</dbReference>
<evidence type="ECO:0000259" key="1">
    <source>
        <dbReference type="PROSITE" id="PS50106"/>
    </source>
</evidence>
<organism evidence="2 3">
    <name type="scientific">Paraflavisolibacter caeni</name>
    <dbReference type="NCBI Taxonomy" id="2982496"/>
    <lineage>
        <taxon>Bacteria</taxon>
        <taxon>Pseudomonadati</taxon>
        <taxon>Bacteroidota</taxon>
        <taxon>Chitinophagia</taxon>
        <taxon>Chitinophagales</taxon>
        <taxon>Chitinophagaceae</taxon>
        <taxon>Paraflavisolibacter</taxon>
    </lineage>
</organism>
<dbReference type="Pfam" id="PF13650">
    <property type="entry name" value="Asp_protease_2"/>
    <property type="match status" value="2"/>
</dbReference>
<keyword evidence="2" id="KW-0378">Hydrolase</keyword>